<accession>A0A8W8MT67</accession>
<proteinExistence type="predicted"/>
<reference evidence="3" key="1">
    <citation type="submission" date="2022-08" db="UniProtKB">
        <authorList>
            <consortium name="EnsemblMetazoa"/>
        </authorList>
    </citation>
    <scope>IDENTIFICATION</scope>
    <source>
        <strain evidence="3">05x7-T-G4-1.051#20</strain>
    </source>
</reference>
<feature type="compositionally biased region" description="Polar residues" evidence="1">
    <location>
        <begin position="41"/>
        <end position="51"/>
    </location>
</feature>
<sequence length="359" mass="39761">MDYSGEGPWSPLIPNSTCEPMEEDHVADQEMAPESMETDEASTSTRTNPSQIGFGENPEQGMRLTDLFRELEDMFDNILTETARGLDPFFLSLTSHHSSHGIVQSCVCTTQALERSYWKKEKDVAAMVVEEVDTIVAVVGEDNAVGEDKADDELLAEDKTDKEVDNEQREEDVVAMVVEEVDTIVAVVGEDKTEDELLAEDRADKDDDNETEVVTEDIDNLVLNINSTLTIHISTPHTLTSDITTSHHTGTAHSSTLSTRPTILRPHSAHYTQTIIISTLITNIFNISHSVNINTDRNIEHAPSTEDVTDTTQPVTEAYNMGVAALTLVVVMVLGCALRALLKRYNVQCRAPVRRRPRP</sequence>
<protein>
    <submittedName>
        <fullName evidence="3">Uncharacterized protein</fullName>
    </submittedName>
</protein>
<feature type="region of interest" description="Disordered" evidence="1">
    <location>
        <begin position="1"/>
        <end position="59"/>
    </location>
</feature>
<evidence type="ECO:0000313" key="4">
    <source>
        <dbReference type="Proteomes" id="UP000005408"/>
    </source>
</evidence>
<keyword evidence="2" id="KW-1133">Transmembrane helix</keyword>
<evidence type="ECO:0000313" key="3">
    <source>
        <dbReference type="EnsemblMetazoa" id="G34445.1:cds"/>
    </source>
</evidence>
<keyword evidence="2" id="KW-0472">Membrane</keyword>
<keyword evidence="4" id="KW-1185">Reference proteome</keyword>
<dbReference type="AlphaFoldDB" id="A0A8W8MT67"/>
<feature type="transmembrane region" description="Helical" evidence="2">
    <location>
        <begin position="318"/>
        <end position="342"/>
    </location>
</feature>
<dbReference type="EnsemblMetazoa" id="G34445.1">
    <property type="protein sequence ID" value="G34445.1:cds"/>
    <property type="gene ID" value="G34445"/>
</dbReference>
<name>A0A8W8MT67_MAGGI</name>
<organism evidence="3 4">
    <name type="scientific">Magallana gigas</name>
    <name type="common">Pacific oyster</name>
    <name type="synonym">Crassostrea gigas</name>
    <dbReference type="NCBI Taxonomy" id="29159"/>
    <lineage>
        <taxon>Eukaryota</taxon>
        <taxon>Metazoa</taxon>
        <taxon>Spiralia</taxon>
        <taxon>Lophotrochozoa</taxon>
        <taxon>Mollusca</taxon>
        <taxon>Bivalvia</taxon>
        <taxon>Autobranchia</taxon>
        <taxon>Pteriomorphia</taxon>
        <taxon>Ostreida</taxon>
        <taxon>Ostreoidea</taxon>
        <taxon>Ostreidae</taxon>
        <taxon>Magallana</taxon>
    </lineage>
</organism>
<evidence type="ECO:0000256" key="1">
    <source>
        <dbReference type="SAM" id="MobiDB-lite"/>
    </source>
</evidence>
<evidence type="ECO:0000256" key="2">
    <source>
        <dbReference type="SAM" id="Phobius"/>
    </source>
</evidence>
<keyword evidence="2" id="KW-0812">Transmembrane</keyword>
<dbReference type="Proteomes" id="UP000005408">
    <property type="component" value="Unassembled WGS sequence"/>
</dbReference>